<organism evidence="1 2">
    <name type="scientific">Dermatophagoides farinae</name>
    <name type="common">American house dust mite</name>
    <dbReference type="NCBI Taxonomy" id="6954"/>
    <lineage>
        <taxon>Eukaryota</taxon>
        <taxon>Metazoa</taxon>
        <taxon>Ecdysozoa</taxon>
        <taxon>Arthropoda</taxon>
        <taxon>Chelicerata</taxon>
        <taxon>Arachnida</taxon>
        <taxon>Acari</taxon>
        <taxon>Acariformes</taxon>
        <taxon>Sarcoptiformes</taxon>
        <taxon>Astigmata</taxon>
        <taxon>Psoroptidia</taxon>
        <taxon>Analgoidea</taxon>
        <taxon>Pyroglyphidae</taxon>
        <taxon>Dermatophagoidinae</taxon>
        <taxon>Dermatophagoides</taxon>
    </lineage>
</organism>
<dbReference type="AlphaFoldDB" id="A0A922IDJ0"/>
<reference evidence="1" key="2">
    <citation type="journal article" date="2022" name="Res Sq">
        <title>Comparative Genomics Reveals Insights into the Divergent Evolution of Astigmatic Mites and Household Pest Adaptations.</title>
        <authorList>
            <person name="Xiong Q."/>
            <person name="Wan A.T.-Y."/>
            <person name="Liu X.-Y."/>
            <person name="Fung C.S.-H."/>
            <person name="Xiao X."/>
            <person name="Malainual N."/>
            <person name="Hou J."/>
            <person name="Wang L."/>
            <person name="Wang M."/>
            <person name="Yang K."/>
            <person name="Cui Y."/>
            <person name="Leung E."/>
            <person name="Nong W."/>
            <person name="Shin S.-K."/>
            <person name="Au S."/>
            <person name="Jeong K.Y."/>
            <person name="Chew F.T."/>
            <person name="Hui J."/>
            <person name="Leung T.F."/>
            <person name="Tungtrongchitr A."/>
            <person name="Zhong N."/>
            <person name="Liu Z."/>
            <person name="Tsui S."/>
        </authorList>
    </citation>
    <scope>NUCLEOTIDE SEQUENCE</scope>
    <source>
        <strain evidence="1">Derf</strain>
        <tissue evidence="1">Whole organism</tissue>
    </source>
</reference>
<sequence>MELPEKGYSPNIQGHYVNELCRYLFCMSHKKNDDLHLIRVIIDDHSEIIQELQIHLINMTFLYNDRTKTIVKSSQWMETFWFMRLDSEESIVIFVLGPGCLFCFLAESS</sequence>
<dbReference type="EMBL" id="ASGP02000001">
    <property type="protein sequence ID" value="KAH9528060.1"/>
    <property type="molecule type" value="Genomic_DNA"/>
</dbReference>
<gene>
    <name evidence="1" type="ORF">DERF_002033</name>
</gene>
<evidence type="ECO:0000313" key="1">
    <source>
        <dbReference type="EMBL" id="KAH9528060.1"/>
    </source>
</evidence>
<proteinExistence type="predicted"/>
<accession>A0A922IDJ0</accession>
<keyword evidence="2" id="KW-1185">Reference proteome</keyword>
<evidence type="ECO:0000313" key="2">
    <source>
        <dbReference type="Proteomes" id="UP000790347"/>
    </source>
</evidence>
<protein>
    <submittedName>
        <fullName evidence="1">Uncharacterized protein</fullName>
    </submittedName>
</protein>
<dbReference type="Proteomes" id="UP000790347">
    <property type="component" value="Unassembled WGS sequence"/>
</dbReference>
<reference evidence="1" key="1">
    <citation type="submission" date="2013-05" db="EMBL/GenBank/DDBJ databases">
        <authorList>
            <person name="Yim A.K.Y."/>
            <person name="Chan T.F."/>
            <person name="Ji K.M."/>
            <person name="Liu X.Y."/>
            <person name="Zhou J.W."/>
            <person name="Li R.Q."/>
            <person name="Yang K.Y."/>
            <person name="Li J."/>
            <person name="Li M."/>
            <person name="Law P.T.W."/>
            <person name="Wu Y.L."/>
            <person name="Cai Z.L."/>
            <person name="Qin H."/>
            <person name="Bao Y."/>
            <person name="Leung R.K.K."/>
            <person name="Ng P.K.S."/>
            <person name="Zou J."/>
            <person name="Zhong X.J."/>
            <person name="Ran P.X."/>
            <person name="Zhong N.S."/>
            <person name="Liu Z.G."/>
            <person name="Tsui S.K.W."/>
        </authorList>
    </citation>
    <scope>NUCLEOTIDE SEQUENCE</scope>
    <source>
        <strain evidence="1">Derf</strain>
        <tissue evidence="1">Whole organism</tissue>
    </source>
</reference>
<name>A0A922IDJ0_DERFA</name>
<comment type="caution">
    <text evidence="1">The sequence shown here is derived from an EMBL/GenBank/DDBJ whole genome shotgun (WGS) entry which is preliminary data.</text>
</comment>